<dbReference type="AlphaFoldDB" id="A0A6N6JE84"/>
<organism evidence="2 3">
    <name type="scientific">Litoreibacter roseus</name>
    <dbReference type="NCBI Taxonomy" id="2601869"/>
    <lineage>
        <taxon>Bacteria</taxon>
        <taxon>Pseudomonadati</taxon>
        <taxon>Pseudomonadota</taxon>
        <taxon>Alphaproteobacteria</taxon>
        <taxon>Rhodobacterales</taxon>
        <taxon>Roseobacteraceae</taxon>
        <taxon>Litoreibacter</taxon>
    </lineage>
</organism>
<dbReference type="NCBIfam" id="TIGR01764">
    <property type="entry name" value="excise"/>
    <property type="match status" value="1"/>
</dbReference>
<protein>
    <recommendedName>
        <fullName evidence="1">Helix-turn-helix domain-containing protein</fullName>
    </recommendedName>
</protein>
<dbReference type="Pfam" id="PF12728">
    <property type="entry name" value="HTH_17"/>
    <property type="match status" value="1"/>
</dbReference>
<name>A0A6N6JE84_9RHOB</name>
<dbReference type="GO" id="GO:0003677">
    <property type="term" value="F:DNA binding"/>
    <property type="evidence" value="ECO:0007669"/>
    <property type="project" value="InterPro"/>
</dbReference>
<dbReference type="RefSeq" id="WP_174239105.1">
    <property type="nucleotide sequence ID" value="NZ_BLJE01000002.1"/>
</dbReference>
<dbReference type="Proteomes" id="UP000436822">
    <property type="component" value="Unassembled WGS sequence"/>
</dbReference>
<reference evidence="2 3" key="1">
    <citation type="submission" date="2019-12" db="EMBL/GenBank/DDBJ databases">
        <title>Litoreibacter badius sp. nov., a novel bacteriochlorophyll a-containing bacterium in the genus Litoreibacter.</title>
        <authorList>
            <person name="Kanamuro M."/>
            <person name="Takabe Y."/>
            <person name="Mori K."/>
            <person name="Takaichi S."/>
            <person name="Hanada S."/>
        </authorList>
    </citation>
    <scope>NUCLEOTIDE SEQUENCE [LARGE SCALE GENOMIC DNA]</scope>
    <source>
        <strain evidence="2 3">K6</strain>
    </source>
</reference>
<accession>A0A6N6JE84</accession>
<dbReference type="InterPro" id="IPR009061">
    <property type="entry name" value="DNA-bd_dom_put_sf"/>
</dbReference>
<evidence type="ECO:0000259" key="1">
    <source>
        <dbReference type="Pfam" id="PF12728"/>
    </source>
</evidence>
<dbReference type="InterPro" id="IPR010093">
    <property type="entry name" value="SinI_DNA-bd"/>
</dbReference>
<gene>
    <name evidence="2" type="ORF">KIN_15090</name>
</gene>
<evidence type="ECO:0000313" key="2">
    <source>
        <dbReference type="EMBL" id="GFE64435.1"/>
    </source>
</evidence>
<sequence length="152" mass="16430">MANTADVIDLTKRFPTDDEIASAAEAASAIASACARNGGALRFLDANDDMVVLTPALCSLITDVLGHVSRGNMVTIGATETMLTTQQAADILNVSRPFLSKLLKEGRIPHVPVGSHRRVRFADLLSYKKQRDAKRDDALDDLFKLGQEFDAT</sequence>
<dbReference type="EMBL" id="BLJE01000002">
    <property type="protein sequence ID" value="GFE64435.1"/>
    <property type="molecule type" value="Genomic_DNA"/>
</dbReference>
<comment type="caution">
    <text evidence="2">The sequence shown here is derived from an EMBL/GenBank/DDBJ whole genome shotgun (WGS) entry which is preliminary data.</text>
</comment>
<dbReference type="SUPFAM" id="SSF46955">
    <property type="entry name" value="Putative DNA-binding domain"/>
    <property type="match status" value="1"/>
</dbReference>
<evidence type="ECO:0000313" key="3">
    <source>
        <dbReference type="Proteomes" id="UP000436822"/>
    </source>
</evidence>
<dbReference type="InterPro" id="IPR041657">
    <property type="entry name" value="HTH_17"/>
</dbReference>
<keyword evidence="3" id="KW-1185">Reference proteome</keyword>
<feature type="domain" description="Helix-turn-helix" evidence="1">
    <location>
        <begin position="82"/>
        <end position="131"/>
    </location>
</feature>
<proteinExistence type="predicted"/>